<dbReference type="PROSITE" id="PS50943">
    <property type="entry name" value="HTH_CROC1"/>
    <property type="match status" value="1"/>
</dbReference>
<dbReference type="Gene3D" id="1.10.260.40">
    <property type="entry name" value="lambda repressor-like DNA-binding domains"/>
    <property type="match status" value="1"/>
</dbReference>
<dbReference type="Pfam" id="PF01381">
    <property type="entry name" value="HTH_3"/>
    <property type="match status" value="1"/>
</dbReference>
<dbReference type="SUPFAM" id="SSF47413">
    <property type="entry name" value="lambda repressor-like DNA-binding domains"/>
    <property type="match status" value="1"/>
</dbReference>
<dbReference type="InterPro" id="IPR010982">
    <property type="entry name" value="Lambda_DNA-bd_dom_sf"/>
</dbReference>
<name>A0A928X2Y3_LEPEC</name>
<dbReference type="CDD" id="cd00093">
    <property type="entry name" value="HTH_XRE"/>
    <property type="match status" value="1"/>
</dbReference>
<dbReference type="RefSeq" id="WP_193992086.1">
    <property type="nucleotide sequence ID" value="NZ_JADEXP010000039.1"/>
</dbReference>
<keyword evidence="1" id="KW-0238">DNA-binding</keyword>
<proteinExistence type="predicted"/>
<evidence type="ECO:0000313" key="3">
    <source>
        <dbReference type="EMBL" id="MBE9066376.1"/>
    </source>
</evidence>
<dbReference type="InterPro" id="IPR013430">
    <property type="entry name" value="Toxin_antidote_HigA"/>
</dbReference>
<dbReference type="PANTHER" id="PTHR36924">
    <property type="entry name" value="ANTITOXIN HIGA-1"/>
    <property type="match status" value="1"/>
</dbReference>
<evidence type="ECO:0000259" key="2">
    <source>
        <dbReference type="PROSITE" id="PS50943"/>
    </source>
</evidence>
<feature type="domain" description="HTH cro/C1-type" evidence="2">
    <location>
        <begin position="33"/>
        <end position="75"/>
    </location>
</feature>
<organism evidence="3 4">
    <name type="scientific">Leptolyngbya cf. ectocarpi LEGE 11479</name>
    <dbReference type="NCBI Taxonomy" id="1828722"/>
    <lineage>
        <taxon>Bacteria</taxon>
        <taxon>Bacillati</taxon>
        <taxon>Cyanobacteriota</taxon>
        <taxon>Cyanophyceae</taxon>
        <taxon>Leptolyngbyales</taxon>
        <taxon>Leptolyngbyaceae</taxon>
        <taxon>Leptolyngbya group</taxon>
        <taxon>Leptolyngbya</taxon>
    </lineage>
</organism>
<dbReference type="NCBIfam" id="TIGR02607">
    <property type="entry name" value="antidote_HigA"/>
    <property type="match status" value="1"/>
</dbReference>
<dbReference type="EMBL" id="JADEXP010000039">
    <property type="protein sequence ID" value="MBE9066376.1"/>
    <property type="molecule type" value="Genomic_DNA"/>
</dbReference>
<sequence length="104" mass="11319">MTETRFNHLPLCERPMPAAEIIKDMHMDDMSGAQLAEAIGVSASTISRMLSGKSALTPELAIKIAAHTGGSPVVWMRIETEYRLAIAQLETDVSGIKPRELIEA</sequence>
<evidence type="ECO:0000256" key="1">
    <source>
        <dbReference type="ARBA" id="ARBA00023125"/>
    </source>
</evidence>
<protein>
    <submittedName>
        <fullName evidence="3">HigA family addiction module antidote protein</fullName>
    </submittedName>
</protein>
<dbReference type="SMART" id="SM00530">
    <property type="entry name" value="HTH_XRE"/>
    <property type="match status" value="1"/>
</dbReference>
<dbReference type="Proteomes" id="UP000615026">
    <property type="component" value="Unassembled WGS sequence"/>
</dbReference>
<dbReference type="GO" id="GO:0003677">
    <property type="term" value="F:DNA binding"/>
    <property type="evidence" value="ECO:0007669"/>
    <property type="project" value="UniProtKB-KW"/>
</dbReference>
<keyword evidence="4" id="KW-1185">Reference proteome</keyword>
<dbReference type="PANTHER" id="PTHR36924:SF1">
    <property type="entry name" value="ANTITOXIN HIGA-1"/>
    <property type="match status" value="1"/>
</dbReference>
<reference evidence="3" key="1">
    <citation type="submission" date="2020-10" db="EMBL/GenBank/DDBJ databases">
        <authorList>
            <person name="Castelo-Branco R."/>
            <person name="Eusebio N."/>
            <person name="Adriana R."/>
            <person name="Vieira A."/>
            <person name="Brugerolle De Fraissinette N."/>
            <person name="Rezende De Castro R."/>
            <person name="Schneider M.P."/>
            <person name="Vasconcelos V."/>
            <person name="Leao P.N."/>
        </authorList>
    </citation>
    <scope>NUCLEOTIDE SEQUENCE</scope>
    <source>
        <strain evidence="3">LEGE 11479</strain>
    </source>
</reference>
<gene>
    <name evidence="3" type="ORF">IQ260_06895</name>
</gene>
<comment type="caution">
    <text evidence="3">The sequence shown here is derived from an EMBL/GenBank/DDBJ whole genome shotgun (WGS) entry which is preliminary data.</text>
</comment>
<accession>A0A928X2Y3</accession>
<evidence type="ECO:0000313" key="4">
    <source>
        <dbReference type="Proteomes" id="UP000615026"/>
    </source>
</evidence>
<dbReference type="AlphaFoldDB" id="A0A928X2Y3"/>
<dbReference type="InterPro" id="IPR001387">
    <property type="entry name" value="Cro/C1-type_HTH"/>
</dbReference>